<comment type="pathway">
    <text evidence="1">Cofactor biosynthesis; tetrahydrofolate biosynthesis; 2-amino-4-hydroxy-6-hydroxymethyl-7,8-dihydropteridine diphosphate from 7,8-dihydroneopterin triphosphate: step 4/4.</text>
</comment>
<dbReference type="PROSITE" id="PS00794">
    <property type="entry name" value="HPPK"/>
    <property type="match status" value="1"/>
</dbReference>
<evidence type="ECO:0000256" key="3">
    <source>
        <dbReference type="ARBA" id="ARBA00013253"/>
    </source>
</evidence>
<evidence type="ECO:0000256" key="11">
    <source>
        <dbReference type="ARBA" id="ARBA00029766"/>
    </source>
</evidence>
<protein>
    <recommendedName>
        <fullName evidence="4">2-amino-4-hydroxy-6-hydroxymethyldihydropteridine pyrophosphokinase</fullName>
        <ecNumber evidence="3">2.7.6.3</ecNumber>
    </recommendedName>
    <alternativeName>
        <fullName evidence="11">6-hydroxymethyl-7,8-dihydropterin pyrophosphokinase</fullName>
    </alternativeName>
    <alternativeName>
        <fullName evidence="12">7,8-dihydro-6-hydroxymethylpterin-pyrophosphokinase</fullName>
    </alternativeName>
</protein>
<evidence type="ECO:0000256" key="4">
    <source>
        <dbReference type="ARBA" id="ARBA00016218"/>
    </source>
</evidence>
<dbReference type="EC" id="2.7.6.3" evidence="3"/>
<dbReference type="GO" id="GO:0046654">
    <property type="term" value="P:tetrahydrofolate biosynthetic process"/>
    <property type="evidence" value="ECO:0007669"/>
    <property type="project" value="UniProtKB-UniPathway"/>
</dbReference>
<dbReference type="RefSeq" id="WP_085895064.1">
    <property type="nucleotide sequence ID" value="NZ_FWFY01000002.1"/>
</dbReference>
<dbReference type="GO" id="GO:0046656">
    <property type="term" value="P:folic acid biosynthetic process"/>
    <property type="evidence" value="ECO:0007669"/>
    <property type="project" value="UniProtKB-KW"/>
</dbReference>
<evidence type="ECO:0000256" key="12">
    <source>
        <dbReference type="ARBA" id="ARBA00033413"/>
    </source>
</evidence>
<dbReference type="GO" id="GO:0005524">
    <property type="term" value="F:ATP binding"/>
    <property type="evidence" value="ECO:0007669"/>
    <property type="project" value="UniProtKB-KW"/>
</dbReference>
<evidence type="ECO:0000313" key="14">
    <source>
        <dbReference type="EMBL" id="PSK88550.1"/>
    </source>
</evidence>
<evidence type="ECO:0000256" key="5">
    <source>
        <dbReference type="ARBA" id="ARBA00022679"/>
    </source>
</evidence>
<evidence type="ECO:0000256" key="8">
    <source>
        <dbReference type="ARBA" id="ARBA00022840"/>
    </source>
</evidence>
<sequence length="197" mass="21202">MAQDTHIDTSPGGQRALIALGANAASPAGVPEATLRAAMARIEALGTGARHSRLWRSPAFPVGSGPDFVNAATAIETELGAEALLAALHEIEAEFGRERRTRWGPRSLDLDLLALGDLLCPDLAGWSLWRDLPLDRQAREAPDRLVLPHPRLQDRGFVLLPLSEVAPDWRHPVTGFDVLAMRDALPPAAREGLEPLG</sequence>
<dbReference type="SUPFAM" id="SSF55083">
    <property type="entry name" value="6-hydroxymethyl-7,8-dihydropterin pyrophosphokinase, HPPK"/>
    <property type="match status" value="1"/>
</dbReference>
<dbReference type="PANTHER" id="PTHR43071">
    <property type="entry name" value="2-AMINO-4-HYDROXY-6-HYDROXYMETHYLDIHYDROPTERIDINE PYROPHOSPHOKINASE"/>
    <property type="match status" value="1"/>
</dbReference>
<dbReference type="InterPro" id="IPR035907">
    <property type="entry name" value="Hppk_sf"/>
</dbReference>
<dbReference type="NCBIfam" id="TIGR01498">
    <property type="entry name" value="folK"/>
    <property type="match status" value="1"/>
</dbReference>
<keyword evidence="8" id="KW-0067">ATP-binding</keyword>
<organism evidence="15 16">
    <name type="scientific">Limimaricola soesokkakensis</name>
    <dbReference type="NCBI Taxonomy" id="1343159"/>
    <lineage>
        <taxon>Bacteria</taxon>
        <taxon>Pseudomonadati</taxon>
        <taxon>Pseudomonadota</taxon>
        <taxon>Alphaproteobacteria</taxon>
        <taxon>Rhodobacterales</taxon>
        <taxon>Paracoccaceae</taxon>
        <taxon>Limimaricola</taxon>
    </lineage>
</organism>
<dbReference type="Gene3D" id="3.30.70.560">
    <property type="entry name" value="7,8-Dihydro-6-hydroxymethylpterin-pyrophosphokinase HPPK"/>
    <property type="match status" value="1"/>
</dbReference>
<keyword evidence="17" id="KW-1185">Reference proteome</keyword>
<dbReference type="Proteomes" id="UP000193495">
    <property type="component" value="Unassembled WGS sequence"/>
</dbReference>
<evidence type="ECO:0000256" key="9">
    <source>
        <dbReference type="ARBA" id="ARBA00022909"/>
    </source>
</evidence>
<comment type="similarity">
    <text evidence="2">Belongs to the HPPK family.</text>
</comment>
<dbReference type="PANTHER" id="PTHR43071:SF1">
    <property type="entry name" value="2-AMINO-4-HYDROXY-6-HYDROXYMETHYLDIHYDROPTERIDINE PYROPHOSPHOKINASE"/>
    <property type="match status" value="1"/>
</dbReference>
<dbReference type="Proteomes" id="UP000240624">
    <property type="component" value="Unassembled WGS sequence"/>
</dbReference>
<dbReference type="EMBL" id="FWFY01000002">
    <property type="protein sequence ID" value="SLN23320.1"/>
    <property type="molecule type" value="Genomic_DNA"/>
</dbReference>
<evidence type="ECO:0000313" key="15">
    <source>
        <dbReference type="EMBL" id="SLN23320.1"/>
    </source>
</evidence>
<evidence type="ECO:0000259" key="13">
    <source>
        <dbReference type="PROSITE" id="PS00794"/>
    </source>
</evidence>
<feature type="domain" description="7,8-dihydro-6-hydroxymethylpterin-pyrophosphokinase" evidence="13">
    <location>
        <begin position="102"/>
        <end position="113"/>
    </location>
</feature>
<reference evidence="14 17" key="2">
    <citation type="submission" date="2018-03" db="EMBL/GenBank/DDBJ databases">
        <title>Genomic Encyclopedia of Archaeal and Bacterial Type Strains, Phase II (KMG-II): from individual species to whole genera.</title>
        <authorList>
            <person name="Goeker M."/>
        </authorList>
    </citation>
    <scope>NUCLEOTIDE SEQUENCE [LARGE SCALE GENOMIC DNA]</scope>
    <source>
        <strain evidence="14 17">DSM 29956</strain>
    </source>
</reference>
<dbReference type="GO" id="GO:0016301">
    <property type="term" value="F:kinase activity"/>
    <property type="evidence" value="ECO:0007669"/>
    <property type="project" value="UniProtKB-KW"/>
</dbReference>
<evidence type="ECO:0000256" key="6">
    <source>
        <dbReference type="ARBA" id="ARBA00022741"/>
    </source>
</evidence>
<evidence type="ECO:0000313" key="16">
    <source>
        <dbReference type="Proteomes" id="UP000193495"/>
    </source>
</evidence>
<accession>A0A1X6YJY0</accession>
<evidence type="ECO:0000256" key="10">
    <source>
        <dbReference type="ARBA" id="ARBA00029409"/>
    </source>
</evidence>
<proteinExistence type="inferred from homology"/>
<evidence type="ECO:0000313" key="17">
    <source>
        <dbReference type="Proteomes" id="UP000240624"/>
    </source>
</evidence>
<keyword evidence="9" id="KW-0289">Folate biosynthesis</keyword>
<dbReference type="InterPro" id="IPR000550">
    <property type="entry name" value="Hppk"/>
</dbReference>
<dbReference type="GO" id="GO:0003848">
    <property type="term" value="F:2-amino-4-hydroxy-6-hydroxymethyldihydropteridine diphosphokinase activity"/>
    <property type="evidence" value="ECO:0007669"/>
    <property type="project" value="UniProtKB-EC"/>
</dbReference>
<keyword evidence="6" id="KW-0547">Nucleotide-binding</keyword>
<comment type="function">
    <text evidence="10">Catalyzes the transfer of pyrophosphate from adenosine triphosphate (ATP) to 6-hydroxymethyl-7,8-dihydropterin, an enzymatic step in folate biosynthesis pathway.</text>
</comment>
<evidence type="ECO:0000256" key="1">
    <source>
        <dbReference type="ARBA" id="ARBA00005051"/>
    </source>
</evidence>
<dbReference type="Pfam" id="PF01288">
    <property type="entry name" value="HPPK"/>
    <property type="match status" value="1"/>
</dbReference>
<dbReference type="UniPathway" id="UPA00077">
    <property type="reaction ID" value="UER00155"/>
</dbReference>
<evidence type="ECO:0000256" key="7">
    <source>
        <dbReference type="ARBA" id="ARBA00022777"/>
    </source>
</evidence>
<gene>
    <name evidence="15" type="primary">folK</name>
    <name evidence="14" type="ORF">CLV79_101390</name>
    <name evidence="15" type="ORF">LOS8367_00697</name>
</gene>
<dbReference type="CDD" id="cd00483">
    <property type="entry name" value="HPPK"/>
    <property type="match status" value="1"/>
</dbReference>
<name>A0A1X6YJY0_9RHOB</name>
<evidence type="ECO:0000256" key="2">
    <source>
        <dbReference type="ARBA" id="ARBA00005810"/>
    </source>
</evidence>
<keyword evidence="5 15" id="KW-0808">Transferase</keyword>
<dbReference type="EMBL" id="PYGB01000001">
    <property type="protein sequence ID" value="PSK88550.1"/>
    <property type="molecule type" value="Genomic_DNA"/>
</dbReference>
<dbReference type="OrthoDB" id="9808041at2"/>
<dbReference type="AlphaFoldDB" id="A0A1X6YJY0"/>
<reference evidence="15 16" key="1">
    <citation type="submission" date="2017-03" db="EMBL/GenBank/DDBJ databases">
        <authorList>
            <person name="Afonso C.L."/>
            <person name="Miller P.J."/>
            <person name="Scott M.A."/>
            <person name="Spackman E."/>
            <person name="Goraichik I."/>
            <person name="Dimitrov K.M."/>
            <person name="Suarez D.L."/>
            <person name="Swayne D.E."/>
        </authorList>
    </citation>
    <scope>NUCLEOTIDE SEQUENCE [LARGE SCALE GENOMIC DNA]</scope>
    <source>
        <strain evidence="15 16">CECT 8367</strain>
    </source>
</reference>
<keyword evidence="7 15" id="KW-0418">Kinase</keyword>